<keyword evidence="2" id="KW-0472">Membrane</keyword>
<accession>A0A975Y0G4</accession>
<proteinExistence type="inferred from homology"/>
<evidence type="ECO:0000313" key="3">
    <source>
        <dbReference type="EMBL" id="QWZ08299.1"/>
    </source>
</evidence>
<dbReference type="Pfam" id="PF01066">
    <property type="entry name" value="CDP-OH_P_transf"/>
    <property type="match status" value="1"/>
</dbReference>
<protein>
    <submittedName>
        <fullName evidence="3">CDP-alcohol phosphatidyltransferase family protein</fullName>
    </submittedName>
</protein>
<evidence type="ECO:0000256" key="1">
    <source>
        <dbReference type="RuleBase" id="RU003750"/>
    </source>
</evidence>
<dbReference type="Proteomes" id="UP000683575">
    <property type="component" value="Chromosome"/>
</dbReference>
<dbReference type="PROSITE" id="PS00379">
    <property type="entry name" value="CDP_ALCOHOL_P_TRANSF"/>
    <property type="match status" value="1"/>
</dbReference>
<dbReference type="KEGG" id="nps:KRR39_23830"/>
<feature type="transmembrane region" description="Helical" evidence="2">
    <location>
        <begin position="75"/>
        <end position="105"/>
    </location>
</feature>
<dbReference type="AlphaFoldDB" id="A0A975Y0G4"/>
<keyword evidence="4" id="KW-1185">Reference proteome</keyword>
<keyword evidence="2" id="KW-1133">Transmembrane helix</keyword>
<keyword evidence="2" id="KW-0812">Transmembrane</keyword>
<reference evidence="3" key="1">
    <citation type="submission" date="2021-06" db="EMBL/GenBank/DDBJ databases">
        <title>Complete genome sequence of Nocardioides sp. G188.</title>
        <authorList>
            <person name="Im W.-T."/>
        </authorList>
    </citation>
    <scope>NUCLEOTIDE SEQUENCE</scope>
    <source>
        <strain evidence="3">G188</strain>
    </source>
</reference>
<dbReference type="GO" id="GO:0016780">
    <property type="term" value="F:phosphotransferase activity, for other substituted phosphate groups"/>
    <property type="evidence" value="ECO:0007669"/>
    <property type="project" value="InterPro"/>
</dbReference>
<evidence type="ECO:0000256" key="2">
    <source>
        <dbReference type="SAM" id="Phobius"/>
    </source>
</evidence>
<comment type="similarity">
    <text evidence="1">Belongs to the CDP-alcohol phosphatidyltransferase class-I family.</text>
</comment>
<gene>
    <name evidence="3" type="ORF">KRR39_23830</name>
</gene>
<dbReference type="RefSeq" id="WP_216939808.1">
    <property type="nucleotide sequence ID" value="NZ_CP077062.1"/>
</dbReference>
<organism evidence="3 4">
    <name type="scientific">Nocardioides panacis</name>
    <dbReference type="NCBI Taxonomy" id="2849501"/>
    <lineage>
        <taxon>Bacteria</taxon>
        <taxon>Bacillati</taxon>
        <taxon>Actinomycetota</taxon>
        <taxon>Actinomycetes</taxon>
        <taxon>Propionibacteriales</taxon>
        <taxon>Nocardioidaceae</taxon>
        <taxon>Nocardioides</taxon>
    </lineage>
</organism>
<dbReference type="GO" id="GO:0016020">
    <property type="term" value="C:membrane"/>
    <property type="evidence" value="ECO:0007669"/>
    <property type="project" value="InterPro"/>
</dbReference>
<dbReference type="EMBL" id="CP077062">
    <property type="protein sequence ID" value="QWZ08299.1"/>
    <property type="molecule type" value="Genomic_DNA"/>
</dbReference>
<keyword evidence="1" id="KW-0808">Transferase</keyword>
<evidence type="ECO:0000313" key="4">
    <source>
        <dbReference type="Proteomes" id="UP000683575"/>
    </source>
</evidence>
<name>A0A975Y0G4_9ACTN</name>
<dbReference type="InterPro" id="IPR048254">
    <property type="entry name" value="CDP_ALCOHOL_P_TRANSF_CS"/>
</dbReference>
<dbReference type="GO" id="GO:0008654">
    <property type="term" value="P:phospholipid biosynthetic process"/>
    <property type="evidence" value="ECO:0007669"/>
    <property type="project" value="InterPro"/>
</dbReference>
<sequence length="241" mass="24629">MNGGRVPMVQRGPMLGLLAQLSVLAGLAATVGLGAPGWAVGLACGSVTAGALTVALPAHGLDRLGPADRVTLTRAVLVGGVAALVAAHPAPVALLVGLAAVALVLDRVDGEVARRTGSVSGFGAAFDMEVDAFLVLVLSVYVARTAGAWVLLIGLARYALWVAGRFAPWLREPVPTRPWAKVVAAVQGVVLTAVAADLLPAAVEVTALVLALVLLTESFAHQVLWLRRHRVPAPVRVGVPT</sequence>
<dbReference type="InterPro" id="IPR000462">
    <property type="entry name" value="CDP-OH_P_trans"/>
</dbReference>